<accession>A0ABT0PW20</accession>
<dbReference type="EMBL" id="JAMFMA010000005">
    <property type="protein sequence ID" value="MCL6275585.1"/>
    <property type="molecule type" value="Genomic_DNA"/>
</dbReference>
<dbReference type="RefSeq" id="WP_249658774.1">
    <property type="nucleotide sequence ID" value="NZ_JAMFMA010000005.1"/>
</dbReference>
<organism evidence="2 3">
    <name type="scientific">Flagellimonas spongiicola</name>
    <dbReference type="NCBI Taxonomy" id="2942208"/>
    <lineage>
        <taxon>Bacteria</taxon>
        <taxon>Pseudomonadati</taxon>
        <taxon>Bacteroidota</taxon>
        <taxon>Flavobacteriia</taxon>
        <taxon>Flavobacteriales</taxon>
        <taxon>Flavobacteriaceae</taxon>
        <taxon>Flagellimonas</taxon>
    </lineage>
</organism>
<feature type="transmembrane region" description="Helical" evidence="1">
    <location>
        <begin position="21"/>
        <end position="47"/>
    </location>
</feature>
<feature type="transmembrane region" description="Helical" evidence="1">
    <location>
        <begin position="119"/>
        <end position="139"/>
    </location>
</feature>
<reference evidence="2 3" key="1">
    <citation type="submission" date="2022-05" db="EMBL/GenBank/DDBJ databases">
        <authorList>
            <person name="Park J.-S."/>
        </authorList>
    </citation>
    <scope>NUCLEOTIDE SEQUENCE [LARGE SCALE GENOMIC DNA]</scope>
    <source>
        <strain evidence="2 3">2012CJ35-5</strain>
    </source>
</reference>
<evidence type="ECO:0008006" key="4">
    <source>
        <dbReference type="Google" id="ProtNLM"/>
    </source>
</evidence>
<feature type="transmembrane region" description="Helical" evidence="1">
    <location>
        <begin position="89"/>
        <end position="107"/>
    </location>
</feature>
<sequence length="195" mass="22867">MSHRIYRIGHFLDSKKGKMTILGLFILTNIIYVIMLMVTIPMTMIYANDMPLLDMMPMGYDWNYVNSLFSSLGNNGRLVYLRSQLPLDMIYPFLFAITYAMILGLLLKKSNQYKPPLWWLCCLPILAGMADYMENFWILKMLSSYPELHESTVRTANTFTWIKSMSTMFFFGVVFAVLVKMLWNEISKSKYEHQI</sequence>
<dbReference type="Proteomes" id="UP001203607">
    <property type="component" value="Unassembled WGS sequence"/>
</dbReference>
<keyword evidence="3" id="KW-1185">Reference proteome</keyword>
<comment type="caution">
    <text evidence="2">The sequence shown here is derived from an EMBL/GenBank/DDBJ whole genome shotgun (WGS) entry which is preliminary data.</text>
</comment>
<keyword evidence="1" id="KW-0812">Transmembrane</keyword>
<evidence type="ECO:0000313" key="3">
    <source>
        <dbReference type="Proteomes" id="UP001203607"/>
    </source>
</evidence>
<keyword evidence="1" id="KW-1133">Transmembrane helix</keyword>
<evidence type="ECO:0000313" key="2">
    <source>
        <dbReference type="EMBL" id="MCL6275585.1"/>
    </source>
</evidence>
<name>A0ABT0PW20_9FLAO</name>
<keyword evidence="1" id="KW-0472">Membrane</keyword>
<feature type="transmembrane region" description="Helical" evidence="1">
    <location>
        <begin position="159"/>
        <end position="183"/>
    </location>
</feature>
<proteinExistence type="predicted"/>
<protein>
    <recommendedName>
        <fullName evidence="4">DUF2085 domain-containing protein</fullName>
    </recommendedName>
</protein>
<evidence type="ECO:0000256" key="1">
    <source>
        <dbReference type="SAM" id="Phobius"/>
    </source>
</evidence>
<gene>
    <name evidence="2" type="ORF">M3P19_16340</name>
</gene>